<dbReference type="SUPFAM" id="SSF55785">
    <property type="entry name" value="PYP-like sensor domain (PAS domain)"/>
    <property type="match status" value="1"/>
</dbReference>
<dbReference type="CDD" id="cd00082">
    <property type="entry name" value="HisKA"/>
    <property type="match status" value="1"/>
</dbReference>
<evidence type="ECO:0000256" key="6">
    <source>
        <dbReference type="ARBA" id="ARBA00022519"/>
    </source>
</evidence>
<dbReference type="SUPFAM" id="SSF47384">
    <property type="entry name" value="Homodimeric domain of signal transducing histidine kinase"/>
    <property type="match status" value="1"/>
</dbReference>
<evidence type="ECO:0000256" key="10">
    <source>
        <dbReference type="ARBA" id="ARBA00022741"/>
    </source>
</evidence>
<dbReference type="Gene3D" id="3.30.565.10">
    <property type="entry name" value="Histidine kinase-like ATPase, C-terminal domain"/>
    <property type="match status" value="1"/>
</dbReference>
<evidence type="ECO:0000256" key="17">
    <source>
        <dbReference type="ARBA" id="ARBA00023136"/>
    </source>
</evidence>
<dbReference type="InterPro" id="IPR003594">
    <property type="entry name" value="HATPase_dom"/>
</dbReference>
<feature type="transmembrane region" description="Helical" evidence="19">
    <location>
        <begin position="12"/>
        <end position="33"/>
    </location>
</feature>
<evidence type="ECO:0000256" key="18">
    <source>
        <dbReference type="PROSITE-ProRule" id="PRU00169"/>
    </source>
</evidence>
<dbReference type="GO" id="GO:0005886">
    <property type="term" value="C:plasma membrane"/>
    <property type="evidence" value="ECO:0007669"/>
    <property type="project" value="UniProtKB-SubCell"/>
</dbReference>
<evidence type="ECO:0000259" key="21">
    <source>
        <dbReference type="PROSITE" id="PS50110"/>
    </source>
</evidence>
<dbReference type="PRINTS" id="PR00344">
    <property type="entry name" value="BCTRLSENSOR"/>
</dbReference>
<evidence type="ECO:0000256" key="2">
    <source>
        <dbReference type="ARBA" id="ARBA00004429"/>
    </source>
</evidence>
<evidence type="ECO:0000256" key="19">
    <source>
        <dbReference type="SAM" id="Phobius"/>
    </source>
</evidence>
<dbReference type="Pfam" id="PF02518">
    <property type="entry name" value="HATPase_c"/>
    <property type="match status" value="1"/>
</dbReference>
<sequence>MDSRRIKQRYSLATLITRIVVLVLGFMTLGIFLQNNYFSNQIIEREVVRSRQQTSALLHNLFDNHFSVIQMLHDSNAKSEAIRDYYRRGDSEALSDFFVSIDQTDSLHTPEFRFLTRHNHIIWEDGNALFYGVNDTALAAMAKEVAVSGRWQYVPMATLRGRRHMLVRRSPAINNETGEVLGQVYVSVVLDNNYPLLELLQTESNSNDVVLLVDQTPIADSLNSDEPYDLDTIVANYGLLGEFRNYLITKTPIQINDAITGLMLLSIQDNSNVASMQKRHLIAIVISIFIMIVFSLLIRKWVQNRVSNSLKSLMNYTKSAGDSAQFRRFSGSDIQEFEHIGITLQDTFEQLESQKRSFQDLFNFALSPIMVWSEEGQLLQMNPAARRELVVEQLDSVERGHPVFQRFRLKLTPHLLLAAEGATLTGINVPIADKIFRWNLSPIKVESGISGIIVQGQDITTLIEAEKQSNFARREAEKSAQARADFLARMSHEIRTPLNGILGVAQLLRHSIDKPESQKQIEVLCNSGEHLLAVLNDILDFSKIEQGKFDIQKSDFLFSDSVNTLENIYRPLCEAKDVDFIINDHLPPQVRFYTDQVRLNQILFNLSSNAVKFTHKGSITIDFILEEFIHAECDVLSIRLSDTGIGIESEKLNRIFDPFVQAEATTTRVYGGSGLGLAIVKNLVAMLKGDIHVTSQPGSGTTFVVNIPVQRAKTTHSPAPSRVKIEPQDLFETPQEVLLVEDNHTNAFIITTFCEKYRMKVVWVKDGYDALETLKERHFDLILMDNQLPKLGGIETTTMIRTSLKLDMPIYACTADTQLSTRDAFFAAGANYVIVKPIKEHELHNAFIDYHTRFVATKAAQSEDSLS</sequence>
<feature type="modified residue" description="4-aspartylphosphate" evidence="18">
    <location>
        <position position="785"/>
    </location>
</feature>
<feature type="transmembrane region" description="Helical" evidence="19">
    <location>
        <begin position="280"/>
        <end position="298"/>
    </location>
</feature>
<dbReference type="Pfam" id="PF00072">
    <property type="entry name" value="Response_reg"/>
    <property type="match status" value="1"/>
</dbReference>
<dbReference type="InterPro" id="IPR029151">
    <property type="entry name" value="Sensor-like_sf"/>
</dbReference>
<dbReference type="NCBIfam" id="NF041947">
    <property type="entry name" value="LuxQ_Vibrio"/>
    <property type="match status" value="1"/>
</dbReference>
<dbReference type="Gene3D" id="2.20.20.100">
    <property type="entry name" value="LuxQ periplasmic domain, C-terminal subdomain"/>
    <property type="match status" value="1"/>
</dbReference>
<dbReference type="FunFam" id="3.30.565.10:FF:000010">
    <property type="entry name" value="Sensor histidine kinase RcsC"/>
    <property type="match status" value="1"/>
</dbReference>
<dbReference type="InterPro" id="IPR004358">
    <property type="entry name" value="Sig_transdc_His_kin-like_C"/>
</dbReference>
<keyword evidence="16" id="KW-0902">Two-component regulatory system</keyword>
<evidence type="ECO:0000256" key="16">
    <source>
        <dbReference type="ARBA" id="ARBA00023012"/>
    </source>
</evidence>
<dbReference type="RefSeq" id="WP_168835224.1">
    <property type="nucleotide sequence ID" value="NZ_JABAIK010000003.1"/>
</dbReference>
<dbReference type="InterPro" id="IPR035965">
    <property type="entry name" value="PAS-like_dom_sf"/>
</dbReference>
<dbReference type="InterPro" id="IPR001789">
    <property type="entry name" value="Sig_transdc_resp-reg_receiver"/>
</dbReference>
<evidence type="ECO:0000256" key="9">
    <source>
        <dbReference type="ARBA" id="ARBA00022692"/>
    </source>
</evidence>
<dbReference type="SMART" id="SM00387">
    <property type="entry name" value="HATPase_c"/>
    <property type="match status" value="1"/>
</dbReference>
<dbReference type="Pfam" id="PF09308">
    <property type="entry name" value="LuxQ-periplasm"/>
    <property type="match status" value="1"/>
</dbReference>
<comment type="catalytic activity">
    <reaction evidence="1">
        <text>ATP + protein L-histidine = ADP + protein N-phospho-L-histidine.</text>
        <dbReference type="EC" id="2.7.13.3"/>
    </reaction>
</comment>
<evidence type="ECO:0000313" key="23">
    <source>
        <dbReference type="Proteomes" id="UP000535589"/>
    </source>
</evidence>
<keyword evidence="11" id="KW-0418">Kinase</keyword>
<reference evidence="22 23" key="1">
    <citation type="submission" date="2020-04" db="EMBL/GenBank/DDBJ databases">
        <title>Vibrio sp. SM6, a novel species isolated from seawater.</title>
        <authorList>
            <person name="Wang X."/>
        </authorList>
    </citation>
    <scope>NUCLEOTIDE SEQUENCE [LARGE SCALE GENOMIC DNA]</scope>
    <source>
        <strain evidence="22 23">SM6</strain>
    </source>
</reference>
<dbReference type="GO" id="GO:0004721">
    <property type="term" value="F:phosphoprotein phosphatase activity"/>
    <property type="evidence" value="ECO:0007669"/>
    <property type="project" value="UniProtKB-KW"/>
</dbReference>
<gene>
    <name evidence="22" type="ORF">HGP28_04335</name>
</gene>
<dbReference type="InterPro" id="IPR011006">
    <property type="entry name" value="CheY-like_superfamily"/>
</dbReference>
<dbReference type="PROSITE" id="PS50109">
    <property type="entry name" value="HIS_KIN"/>
    <property type="match status" value="1"/>
</dbReference>
<dbReference type="Proteomes" id="UP000535589">
    <property type="component" value="Unassembled WGS sequence"/>
</dbReference>
<dbReference type="PROSITE" id="PS50110">
    <property type="entry name" value="RESPONSE_REGULATORY"/>
    <property type="match status" value="1"/>
</dbReference>
<comment type="subcellular location">
    <subcellularLocation>
        <location evidence="2">Cell inner membrane</location>
        <topology evidence="2">Multi-pass membrane protein</topology>
    </subcellularLocation>
</comment>
<evidence type="ECO:0000256" key="15">
    <source>
        <dbReference type="ARBA" id="ARBA00022989"/>
    </source>
</evidence>
<organism evidence="22 23">
    <name type="scientific">Vibrio agarilyticus</name>
    <dbReference type="NCBI Taxonomy" id="2726741"/>
    <lineage>
        <taxon>Bacteria</taxon>
        <taxon>Pseudomonadati</taxon>
        <taxon>Pseudomonadota</taxon>
        <taxon>Gammaproteobacteria</taxon>
        <taxon>Vibrionales</taxon>
        <taxon>Vibrionaceae</taxon>
        <taxon>Vibrio</taxon>
    </lineage>
</organism>
<evidence type="ECO:0000256" key="13">
    <source>
        <dbReference type="ARBA" id="ARBA00022840"/>
    </source>
</evidence>
<evidence type="ECO:0000256" key="3">
    <source>
        <dbReference type="ARBA" id="ARBA00012438"/>
    </source>
</evidence>
<evidence type="ECO:0000256" key="11">
    <source>
        <dbReference type="ARBA" id="ARBA00022777"/>
    </source>
</evidence>
<dbReference type="InterPro" id="IPR005467">
    <property type="entry name" value="His_kinase_dom"/>
</dbReference>
<dbReference type="InterPro" id="IPR015387">
    <property type="entry name" value="LuxQ-periplasm_dom"/>
</dbReference>
<evidence type="ECO:0000259" key="20">
    <source>
        <dbReference type="PROSITE" id="PS50109"/>
    </source>
</evidence>
<dbReference type="InterPro" id="IPR036890">
    <property type="entry name" value="HATPase_C_sf"/>
</dbReference>
<dbReference type="Gene3D" id="3.40.50.2300">
    <property type="match status" value="1"/>
</dbReference>
<dbReference type="Gene3D" id="3.30.450.20">
    <property type="entry name" value="PAS domain"/>
    <property type="match status" value="1"/>
</dbReference>
<evidence type="ECO:0000256" key="5">
    <source>
        <dbReference type="ARBA" id="ARBA00022475"/>
    </source>
</evidence>
<evidence type="ECO:0000256" key="7">
    <source>
        <dbReference type="ARBA" id="ARBA00022553"/>
    </source>
</evidence>
<evidence type="ECO:0000256" key="12">
    <source>
        <dbReference type="ARBA" id="ARBA00022801"/>
    </source>
</evidence>
<keyword evidence="5" id="KW-1003">Cell membrane</keyword>
<dbReference type="Gene3D" id="1.10.287.130">
    <property type="match status" value="1"/>
</dbReference>
<evidence type="ECO:0000256" key="1">
    <source>
        <dbReference type="ARBA" id="ARBA00000085"/>
    </source>
</evidence>
<name>A0A7X8TPA3_9VIBR</name>
<feature type="domain" description="Response regulatory" evidence="21">
    <location>
        <begin position="736"/>
        <end position="851"/>
    </location>
</feature>
<dbReference type="GO" id="GO:0000155">
    <property type="term" value="F:phosphorelay sensor kinase activity"/>
    <property type="evidence" value="ECO:0007669"/>
    <property type="project" value="InterPro"/>
</dbReference>
<evidence type="ECO:0000256" key="8">
    <source>
        <dbReference type="ARBA" id="ARBA00022679"/>
    </source>
</evidence>
<dbReference type="AlphaFoldDB" id="A0A7X8TPA3"/>
<dbReference type="EC" id="2.7.13.3" evidence="3"/>
<comment type="caution">
    <text evidence="22">The sequence shown here is derived from an EMBL/GenBank/DDBJ whole genome shotgun (WGS) entry which is preliminary data.</text>
</comment>
<keyword evidence="7 18" id="KW-0597">Phosphoprotein</keyword>
<dbReference type="Pfam" id="PF00512">
    <property type="entry name" value="HisKA"/>
    <property type="match status" value="1"/>
</dbReference>
<dbReference type="InterPro" id="IPR043056">
    <property type="entry name" value="LuxQ-periplasm_N"/>
</dbReference>
<keyword evidence="17 19" id="KW-0472">Membrane</keyword>
<dbReference type="SUPFAM" id="SSF55874">
    <property type="entry name" value="ATPase domain of HSP90 chaperone/DNA topoisomerase II/histidine kinase"/>
    <property type="match status" value="1"/>
</dbReference>
<feature type="domain" description="Histidine kinase" evidence="20">
    <location>
        <begin position="489"/>
        <end position="711"/>
    </location>
</feature>
<keyword evidence="12" id="KW-0378">Hydrolase</keyword>
<dbReference type="PANTHER" id="PTHR43047">
    <property type="entry name" value="TWO-COMPONENT HISTIDINE PROTEIN KINASE"/>
    <property type="match status" value="1"/>
</dbReference>
<dbReference type="InterPro" id="IPR053413">
    <property type="entry name" value="AI-2_sensor_kinase/phosphatase"/>
</dbReference>
<dbReference type="SMART" id="SM00448">
    <property type="entry name" value="REC"/>
    <property type="match status" value="1"/>
</dbReference>
<dbReference type="CDD" id="cd16922">
    <property type="entry name" value="HATPase_EvgS-ArcB-TorS-like"/>
    <property type="match status" value="1"/>
</dbReference>
<dbReference type="InterPro" id="IPR036097">
    <property type="entry name" value="HisK_dim/P_sf"/>
</dbReference>
<keyword evidence="23" id="KW-1185">Reference proteome</keyword>
<keyword evidence="13" id="KW-0067">ATP-binding</keyword>
<dbReference type="SUPFAM" id="SSF52172">
    <property type="entry name" value="CheY-like"/>
    <property type="match status" value="1"/>
</dbReference>
<dbReference type="CDD" id="cd17546">
    <property type="entry name" value="REC_hyHK_CKI1_RcsC-like"/>
    <property type="match status" value="1"/>
</dbReference>
<keyword evidence="10" id="KW-0547">Nucleotide-binding</keyword>
<evidence type="ECO:0000313" key="22">
    <source>
        <dbReference type="EMBL" id="NLS12121.1"/>
    </source>
</evidence>
<dbReference type="InterPro" id="IPR003661">
    <property type="entry name" value="HisK_dim/P_dom"/>
</dbReference>
<keyword evidence="6" id="KW-0997">Cell inner membrane</keyword>
<dbReference type="EMBL" id="JABAIK010000003">
    <property type="protein sequence ID" value="NLS12121.1"/>
    <property type="molecule type" value="Genomic_DNA"/>
</dbReference>
<evidence type="ECO:0000256" key="4">
    <source>
        <dbReference type="ARBA" id="ARBA00019468"/>
    </source>
</evidence>
<accession>A0A7X8TPA3</accession>
<protein>
    <recommendedName>
        <fullName evidence="4">Autoinducer 2 sensor kinase/phosphatase LuxQ</fullName>
        <ecNumber evidence="3">2.7.13.3</ecNumber>
    </recommendedName>
</protein>
<keyword evidence="14" id="KW-0904">Protein phosphatase</keyword>
<dbReference type="Gene3D" id="3.30.450.220">
    <property type="entry name" value="LuxQ periplasmic domain, N-terminal subdomain"/>
    <property type="match status" value="1"/>
</dbReference>
<dbReference type="SUPFAM" id="SSF103190">
    <property type="entry name" value="Sensory domain-like"/>
    <property type="match status" value="1"/>
</dbReference>
<keyword evidence="8" id="KW-0808">Transferase</keyword>
<keyword evidence="15 19" id="KW-1133">Transmembrane helix</keyword>
<dbReference type="GO" id="GO:0005524">
    <property type="term" value="F:ATP binding"/>
    <property type="evidence" value="ECO:0007669"/>
    <property type="project" value="UniProtKB-KW"/>
</dbReference>
<dbReference type="SMART" id="SM00388">
    <property type="entry name" value="HisKA"/>
    <property type="match status" value="1"/>
</dbReference>
<proteinExistence type="predicted"/>
<evidence type="ECO:0000256" key="14">
    <source>
        <dbReference type="ARBA" id="ARBA00022912"/>
    </source>
</evidence>
<keyword evidence="9 19" id="KW-0812">Transmembrane</keyword>
<dbReference type="FunFam" id="1.10.287.130:FF:000091">
    <property type="entry name" value="Autoinducer 2 sensor kinase/phosphatase LuxQ"/>
    <property type="match status" value="1"/>
</dbReference>